<dbReference type="InterPro" id="IPR000719">
    <property type="entry name" value="Prot_kinase_dom"/>
</dbReference>
<keyword evidence="5" id="KW-1185">Reference proteome</keyword>
<evidence type="ECO:0000256" key="2">
    <source>
        <dbReference type="ARBA" id="ARBA00023180"/>
    </source>
</evidence>
<dbReference type="CDD" id="cd00192">
    <property type="entry name" value="PTKc"/>
    <property type="match status" value="1"/>
</dbReference>
<evidence type="ECO:0000256" key="1">
    <source>
        <dbReference type="ARBA" id="ARBA00004167"/>
    </source>
</evidence>
<dbReference type="Pfam" id="PF00041">
    <property type="entry name" value="fn3"/>
    <property type="match status" value="1"/>
</dbReference>
<dbReference type="PANTHER" id="PTHR24416:SF621">
    <property type="entry name" value="TYROSINE KINASE RECEPTOR CAD96CA"/>
    <property type="match status" value="1"/>
</dbReference>
<dbReference type="InterPro" id="IPR003961">
    <property type="entry name" value="FN3_dom"/>
</dbReference>
<accession>A0ABM0MCS0</accession>
<evidence type="ECO:0000259" key="3">
    <source>
        <dbReference type="PROSITE" id="PS50011"/>
    </source>
</evidence>
<dbReference type="PROSITE" id="PS50853">
    <property type="entry name" value="FN3"/>
    <property type="match status" value="1"/>
</dbReference>
<dbReference type="InterPro" id="IPR036116">
    <property type="entry name" value="FN3_sf"/>
</dbReference>
<dbReference type="Pfam" id="PF07714">
    <property type="entry name" value="PK_Tyr_Ser-Thr"/>
    <property type="match status" value="2"/>
</dbReference>
<dbReference type="GeneID" id="102805279"/>
<dbReference type="InterPro" id="IPR013783">
    <property type="entry name" value="Ig-like_fold"/>
</dbReference>
<dbReference type="Gene3D" id="3.30.200.20">
    <property type="entry name" value="Phosphorylase Kinase, domain 1"/>
    <property type="match status" value="1"/>
</dbReference>
<dbReference type="InterPro" id="IPR011009">
    <property type="entry name" value="Kinase-like_dom_sf"/>
</dbReference>
<evidence type="ECO:0000259" key="4">
    <source>
        <dbReference type="PROSITE" id="PS50853"/>
    </source>
</evidence>
<dbReference type="RefSeq" id="XP_006817811.1">
    <property type="nucleotide sequence ID" value="XM_006817748.1"/>
</dbReference>
<dbReference type="PANTHER" id="PTHR24416">
    <property type="entry name" value="TYROSINE-PROTEIN KINASE RECEPTOR"/>
    <property type="match status" value="1"/>
</dbReference>
<dbReference type="InterPro" id="IPR050122">
    <property type="entry name" value="RTK"/>
</dbReference>
<dbReference type="SMART" id="SM00060">
    <property type="entry name" value="FN3"/>
    <property type="match status" value="1"/>
</dbReference>
<keyword evidence="2" id="KW-0325">Glycoprotein</keyword>
<dbReference type="Gene3D" id="1.10.510.10">
    <property type="entry name" value="Transferase(Phosphotransferase) domain 1"/>
    <property type="match status" value="2"/>
</dbReference>
<sequence>MCVAENYFANTTFIVIFRGKGSPYPVSGIKLSPSHNTINVTWIPGFNGGESQSFYIEYWVSSDGEKQLTEKTTSNKLTIDGLLPSTEYNIIVISKNIIGESRSQTQLIITEDDAVLDDRRYENVALDYSGIENKFESDKNADVAYESIEKISSTKNEVKEEEYAKLTFDKNEVVYMKSGHKTIEFPRDRVCIKSIISIGKSYAISKAEAWNIDGVPGNSNVVIKKSSNGDPLVENEIVKEIEILQSTRGHSNIIRILGCCTENGPSFIILDHLNVDLKTFLQTQHTHEVMKAPYKDMFLFVMDIANGMEYLSSLKIMHRYLTAGHVLISDDKKCKISNFGYASDVIDDARFFEKTKGNYPYQWMSVETLLNRRFTPKSDVWSFGIVIWEIITQGSTPYHGTTEKDVKVMVTNGKLLPKPTHCRAATYQLMKSCWNRHPRDRPTFTKLVKSLRSLLNDSKIMHRYLTAGHVLISDDKKCKISNFGYASDVIDDVRFFEKTKGNFPYQWMSVETLLNRRFTPKSDVWSFGIVIWEIITQGSTPYHGTKEEDVKVMVTNGKVLPKPTHCSAAMYQLMKSCWTRHPRDRPTFTKLVKSIRSLLNESKEPDNSFNVNVSPYANI</sequence>
<gene>
    <name evidence="6" type="primary">LOC102805279</name>
</gene>
<proteinExistence type="predicted"/>
<dbReference type="PRINTS" id="PR00109">
    <property type="entry name" value="TYRKINASE"/>
</dbReference>
<dbReference type="Proteomes" id="UP000694865">
    <property type="component" value="Unplaced"/>
</dbReference>
<dbReference type="InterPro" id="IPR001245">
    <property type="entry name" value="Ser-Thr/Tyr_kinase_cat_dom"/>
</dbReference>
<protein>
    <submittedName>
        <fullName evidence="6">Focal adhesion kinase 1-like</fullName>
    </submittedName>
</protein>
<reference evidence="6" key="1">
    <citation type="submission" date="2025-08" db="UniProtKB">
        <authorList>
            <consortium name="RefSeq"/>
        </authorList>
    </citation>
    <scope>IDENTIFICATION</scope>
    <source>
        <tissue evidence="6">Testes</tissue>
    </source>
</reference>
<dbReference type="SUPFAM" id="SSF49265">
    <property type="entry name" value="Fibronectin type III"/>
    <property type="match status" value="1"/>
</dbReference>
<feature type="domain" description="Protein kinase" evidence="3">
    <location>
        <begin position="190"/>
        <end position="465"/>
    </location>
</feature>
<dbReference type="CDD" id="cd00063">
    <property type="entry name" value="FN3"/>
    <property type="match status" value="1"/>
</dbReference>
<evidence type="ECO:0000313" key="5">
    <source>
        <dbReference type="Proteomes" id="UP000694865"/>
    </source>
</evidence>
<evidence type="ECO:0000313" key="6">
    <source>
        <dbReference type="RefSeq" id="XP_006817811.1"/>
    </source>
</evidence>
<comment type="subcellular location">
    <subcellularLocation>
        <location evidence="1">Membrane</location>
        <topology evidence="1">Single-pass membrane protein</topology>
    </subcellularLocation>
</comment>
<name>A0ABM0MCS0_SACKO</name>
<dbReference type="Gene3D" id="2.60.40.10">
    <property type="entry name" value="Immunoglobulins"/>
    <property type="match status" value="1"/>
</dbReference>
<feature type="domain" description="Fibronectin type-III" evidence="4">
    <location>
        <begin position="22"/>
        <end position="113"/>
    </location>
</feature>
<dbReference type="SUPFAM" id="SSF56112">
    <property type="entry name" value="Protein kinase-like (PK-like)"/>
    <property type="match status" value="2"/>
</dbReference>
<organism evidence="5 6">
    <name type="scientific">Saccoglossus kowalevskii</name>
    <name type="common">Acorn worm</name>
    <dbReference type="NCBI Taxonomy" id="10224"/>
    <lineage>
        <taxon>Eukaryota</taxon>
        <taxon>Metazoa</taxon>
        <taxon>Hemichordata</taxon>
        <taxon>Enteropneusta</taxon>
        <taxon>Harrimaniidae</taxon>
        <taxon>Saccoglossus</taxon>
    </lineage>
</organism>
<dbReference type="PROSITE" id="PS50011">
    <property type="entry name" value="PROTEIN_KINASE_DOM"/>
    <property type="match status" value="1"/>
</dbReference>